<dbReference type="Proteomes" id="UP000193560">
    <property type="component" value="Unassembled WGS sequence"/>
</dbReference>
<name>A0A1X2J218_9FUNG</name>
<dbReference type="AlphaFoldDB" id="A0A1X2J218"/>
<dbReference type="Pfam" id="PF02148">
    <property type="entry name" value="zf-UBP"/>
    <property type="match status" value="1"/>
</dbReference>
<feature type="domain" description="UBP-type" evidence="2">
    <location>
        <begin position="26"/>
        <end position="122"/>
    </location>
</feature>
<evidence type="ECO:0000313" key="3">
    <source>
        <dbReference type="EMBL" id="ORZ25841.1"/>
    </source>
</evidence>
<dbReference type="SMART" id="SM00290">
    <property type="entry name" value="ZnF_UBP"/>
    <property type="match status" value="1"/>
</dbReference>
<dbReference type="InterPro" id="IPR001607">
    <property type="entry name" value="Znf_UBP"/>
</dbReference>
<dbReference type="SUPFAM" id="SSF57850">
    <property type="entry name" value="RING/U-box"/>
    <property type="match status" value="1"/>
</dbReference>
<dbReference type="PANTHER" id="PTHR47665:SF1">
    <property type="entry name" value="HISTONE DEACETYLASE-LIKE PROTEIN"/>
    <property type="match status" value="1"/>
</dbReference>
<dbReference type="Gene3D" id="3.30.40.10">
    <property type="entry name" value="Zinc/RING finger domain, C3HC4 (zinc finger)"/>
    <property type="match status" value="1"/>
</dbReference>
<evidence type="ECO:0000313" key="4">
    <source>
        <dbReference type="Proteomes" id="UP000193560"/>
    </source>
</evidence>
<accession>A0A1X2J218</accession>
<organism evidence="3 4">
    <name type="scientific">Absidia repens</name>
    <dbReference type="NCBI Taxonomy" id="90262"/>
    <lineage>
        <taxon>Eukaryota</taxon>
        <taxon>Fungi</taxon>
        <taxon>Fungi incertae sedis</taxon>
        <taxon>Mucoromycota</taxon>
        <taxon>Mucoromycotina</taxon>
        <taxon>Mucoromycetes</taxon>
        <taxon>Mucorales</taxon>
        <taxon>Cunninghamellaceae</taxon>
        <taxon>Absidia</taxon>
    </lineage>
</organism>
<proteinExistence type="predicted"/>
<comment type="caution">
    <text evidence="3">The sequence shown here is derived from an EMBL/GenBank/DDBJ whole genome shotgun (WGS) entry which is preliminary data.</text>
</comment>
<keyword evidence="4" id="KW-1185">Reference proteome</keyword>
<dbReference type="InterPro" id="IPR013083">
    <property type="entry name" value="Znf_RING/FYVE/PHD"/>
</dbReference>
<gene>
    <name evidence="3" type="ORF">BCR42DRAFT_401033</name>
</gene>
<dbReference type="OrthoDB" id="424012at2759"/>
<sequence>MTQQDADAALALELQQNIGFAVEPITNCPHLPASTANHQVHINQPCKDCGDSVENWQCLTCDTILCSRYRQGHMKEHVENSGHCVCLSYADLSVWCFNCNSYVTHQVLEDLKHKAYVAKFNQEPPMLTTQVSDLQDQGCSSK</sequence>
<protein>
    <recommendedName>
        <fullName evidence="2">UBP-type domain-containing protein</fullName>
    </recommendedName>
</protein>
<dbReference type="PANTHER" id="PTHR47665">
    <property type="entry name" value="HISTONE DEACETYLASE-LIKE PROTEIN"/>
    <property type="match status" value="1"/>
</dbReference>
<evidence type="ECO:0000259" key="2">
    <source>
        <dbReference type="PROSITE" id="PS50271"/>
    </source>
</evidence>
<keyword evidence="1" id="KW-0863">Zinc-finger</keyword>
<evidence type="ECO:0000256" key="1">
    <source>
        <dbReference type="PROSITE-ProRule" id="PRU00502"/>
    </source>
</evidence>
<dbReference type="GO" id="GO:0008270">
    <property type="term" value="F:zinc ion binding"/>
    <property type="evidence" value="ECO:0007669"/>
    <property type="project" value="UniProtKB-KW"/>
</dbReference>
<dbReference type="PROSITE" id="PS50271">
    <property type="entry name" value="ZF_UBP"/>
    <property type="match status" value="1"/>
</dbReference>
<dbReference type="EMBL" id="MCGE01000001">
    <property type="protein sequence ID" value="ORZ25841.1"/>
    <property type="molecule type" value="Genomic_DNA"/>
</dbReference>
<keyword evidence="1" id="KW-0479">Metal-binding</keyword>
<reference evidence="3 4" key="1">
    <citation type="submission" date="2016-07" db="EMBL/GenBank/DDBJ databases">
        <title>Pervasive Adenine N6-methylation of Active Genes in Fungi.</title>
        <authorList>
            <consortium name="DOE Joint Genome Institute"/>
            <person name="Mondo S.J."/>
            <person name="Dannebaum R.O."/>
            <person name="Kuo R.C."/>
            <person name="Labutti K."/>
            <person name="Haridas S."/>
            <person name="Kuo A."/>
            <person name="Salamov A."/>
            <person name="Ahrendt S.R."/>
            <person name="Lipzen A."/>
            <person name="Sullivan W."/>
            <person name="Andreopoulos W.B."/>
            <person name="Clum A."/>
            <person name="Lindquist E."/>
            <person name="Daum C."/>
            <person name="Ramamoorthy G.K."/>
            <person name="Gryganskyi A."/>
            <person name="Culley D."/>
            <person name="Magnuson J.K."/>
            <person name="James T.Y."/>
            <person name="O'Malley M.A."/>
            <person name="Stajich J.E."/>
            <person name="Spatafora J.W."/>
            <person name="Visel A."/>
            <person name="Grigoriev I.V."/>
        </authorList>
    </citation>
    <scope>NUCLEOTIDE SEQUENCE [LARGE SCALE GENOMIC DNA]</scope>
    <source>
        <strain evidence="3 4">NRRL 1336</strain>
    </source>
</reference>
<keyword evidence="1" id="KW-0862">Zinc</keyword>
<dbReference type="STRING" id="90262.A0A1X2J218"/>